<dbReference type="PANTHER" id="PTHR45453:SF1">
    <property type="entry name" value="PHOSPHATE REGULON SENSOR PROTEIN PHOR"/>
    <property type="match status" value="1"/>
</dbReference>
<evidence type="ECO:0000256" key="14">
    <source>
        <dbReference type="ARBA" id="ARBA00022989"/>
    </source>
</evidence>
<dbReference type="EC" id="2.7.13.3" evidence="3"/>
<dbReference type="InterPro" id="IPR004358">
    <property type="entry name" value="Sig_transdc_His_kin-like_C"/>
</dbReference>
<feature type="transmembrane region" description="Helical" evidence="18">
    <location>
        <begin position="26"/>
        <end position="45"/>
    </location>
</feature>
<evidence type="ECO:0000256" key="11">
    <source>
        <dbReference type="ARBA" id="ARBA00022741"/>
    </source>
</evidence>
<reference evidence="20" key="1">
    <citation type="submission" date="2023-05" db="EMBL/GenBank/DDBJ databases">
        <title>Limnohabitans sp. strain HM2-2 Genome sequencing and assembly.</title>
        <authorList>
            <person name="Jung Y."/>
        </authorList>
    </citation>
    <scope>NUCLEOTIDE SEQUENCE</scope>
    <source>
        <strain evidence="20">HM2-2</strain>
    </source>
</reference>
<keyword evidence="8" id="KW-0592">Phosphate transport</keyword>
<feature type="domain" description="Histidine kinase" evidence="19">
    <location>
        <begin position="212"/>
        <end position="438"/>
    </location>
</feature>
<comment type="subcellular location">
    <subcellularLocation>
        <location evidence="2">Cell membrane</location>
    </subcellularLocation>
</comment>
<dbReference type="CDD" id="cd00082">
    <property type="entry name" value="HisKA"/>
    <property type="match status" value="1"/>
</dbReference>
<dbReference type="Proteomes" id="UP001431902">
    <property type="component" value="Unassembled WGS sequence"/>
</dbReference>
<dbReference type="InterPro" id="IPR014310">
    <property type="entry name" value="Sig_transdc_His_kinase_PhoR"/>
</dbReference>
<keyword evidence="6" id="KW-1003">Cell membrane</keyword>
<dbReference type="InterPro" id="IPR000014">
    <property type="entry name" value="PAS"/>
</dbReference>
<dbReference type="Pfam" id="PF02518">
    <property type="entry name" value="HATPase_c"/>
    <property type="match status" value="1"/>
</dbReference>
<comment type="catalytic activity">
    <reaction evidence="1">
        <text>ATP + protein L-histidine = ADP + protein N-phospho-L-histidine.</text>
        <dbReference type="EC" id="2.7.13.3"/>
    </reaction>
</comment>
<sequence length="444" mass="49443">MFSSIFVFLFSTASMALLGWWLAGPMLALALALACALWAALAMLWKIHRLERWISGSDLMRDVPWKGVWLETAQRMQRLLKQRDKLAKDHEKRLNDFLSAIQASPNGVTLLDEQGRIEWFNDTAATHLGLDIVRDRMQHVVHLVRDPVFSRYFAQAEHHSDVVIDGRSLTVAQNTKLSVQLHSYDEGRQLLLTRDITLMTMADAMRRDFVANVSHEIRTPLTVLSGFVETLQMIPLAESERKEYLDLMAVQAGRMQSLVADLLTLSQLEGSLPPGTSEKVSVKDLMAQVASDAAALSAVLGDKDPEQRHVVHDIVFEPAPEWAILGGRSELHSAISNLVSNAIRYTPAGGRVHVSWSRDPEHVILSVKDSGPGIAPEHLPRLSERFYRVDRSRSRETGGTGLGLAITKHVAQRHGGELRVESQLGKGSNFMLVLPISRVEPLSD</sequence>
<comment type="function">
    <text evidence="17">Member of the two-component regulatory system PhoR/PhoB involved in the phosphate regulon genes expression. PhoR may function as a membrane-associated protein kinase that phosphorylates PhoB in response to environmental signals.</text>
</comment>
<keyword evidence="15" id="KW-0902">Two-component regulatory system</keyword>
<evidence type="ECO:0000256" key="15">
    <source>
        <dbReference type="ARBA" id="ARBA00023012"/>
    </source>
</evidence>
<keyword evidence="16 18" id="KW-0472">Membrane</keyword>
<dbReference type="SUPFAM" id="SSF55785">
    <property type="entry name" value="PYP-like sensor domain (PAS domain)"/>
    <property type="match status" value="1"/>
</dbReference>
<keyword evidence="10 18" id="KW-0812">Transmembrane</keyword>
<evidence type="ECO:0000256" key="8">
    <source>
        <dbReference type="ARBA" id="ARBA00022592"/>
    </source>
</evidence>
<dbReference type="InterPro" id="IPR036890">
    <property type="entry name" value="HATPase_C_sf"/>
</dbReference>
<dbReference type="Gene3D" id="1.10.287.130">
    <property type="match status" value="1"/>
</dbReference>
<evidence type="ECO:0000256" key="17">
    <source>
        <dbReference type="ARBA" id="ARBA00025207"/>
    </source>
</evidence>
<dbReference type="InterPro" id="IPR050351">
    <property type="entry name" value="BphY/WalK/GraS-like"/>
</dbReference>
<evidence type="ECO:0000256" key="9">
    <source>
        <dbReference type="ARBA" id="ARBA00022679"/>
    </source>
</evidence>
<dbReference type="Gene3D" id="3.30.565.10">
    <property type="entry name" value="Histidine kinase-like ATPase, C-terminal domain"/>
    <property type="match status" value="1"/>
</dbReference>
<keyword evidence="11" id="KW-0547">Nucleotide-binding</keyword>
<evidence type="ECO:0000313" key="20">
    <source>
        <dbReference type="EMBL" id="MDI9234938.1"/>
    </source>
</evidence>
<accession>A0ABT6X9X8</accession>
<evidence type="ECO:0000256" key="16">
    <source>
        <dbReference type="ARBA" id="ARBA00023136"/>
    </source>
</evidence>
<gene>
    <name evidence="20" type="primary">phoR</name>
    <name evidence="20" type="ORF">QLQ16_13955</name>
</gene>
<keyword evidence="7" id="KW-0597">Phosphoprotein</keyword>
<dbReference type="SMART" id="SM00388">
    <property type="entry name" value="HisKA"/>
    <property type="match status" value="1"/>
</dbReference>
<dbReference type="Pfam" id="PF00512">
    <property type="entry name" value="HisKA"/>
    <property type="match status" value="1"/>
</dbReference>
<evidence type="ECO:0000259" key="19">
    <source>
        <dbReference type="PROSITE" id="PS50109"/>
    </source>
</evidence>
<dbReference type="PROSITE" id="PS50109">
    <property type="entry name" value="HIS_KIN"/>
    <property type="match status" value="1"/>
</dbReference>
<evidence type="ECO:0000256" key="10">
    <source>
        <dbReference type="ARBA" id="ARBA00022692"/>
    </source>
</evidence>
<comment type="caution">
    <text evidence="20">The sequence shown here is derived from an EMBL/GenBank/DDBJ whole genome shotgun (WGS) entry which is preliminary data.</text>
</comment>
<dbReference type="PRINTS" id="PR00344">
    <property type="entry name" value="BCTRLSENSOR"/>
</dbReference>
<dbReference type="InterPro" id="IPR035965">
    <property type="entry name" value="PAS-like_dom_sf"/>
</dbReference>
<evidence type="ECO:0000256" key="5">
    <source>
        <dbReference type="ARBA" id="ARBA00022448"/>
    </source>
</evidence>
<dbReference type="SUPFAM" id="SSF55874">
    <property type="entry name" value="ATPase domain of HSP90 chaperone/DNA topoisomerase II/histidine kinase"/>
    <property type="match status" value="1"/>
</dbReference>
<dbReference type="SMART" id="SM00387">
    <property type="entry name" value="HATPase_c"/>
    <property type="match status" value="1"/>
</dbReference>
<dbReference type="InterPro" id="IPR003661">
    <property type="entry name" value="HisK_dim/P_dom"/>
</dbReference>
<name>A0ABT6X9X8_9BURK</name>
<keyword evidence="13" id="KW-0067">ATP-binding</keyword>
<keyword evidence="9" id="KW-0808">Transferase</keyword>
<dbReference type="SUPFAM" id="SSF47384">
    <property type="entry name" value="Homodimeric domain of signal transducing histidine kinase"/>
    <property type="match status" value="1"/>
</dbReference>
<dbReference type="NCBIfam" id="TIGR02966">
    <property type="entry name" value="phoR_proteo"/>
    <property type="match status" value="1"/>
</dbReference>
<dbReference type="InterPro" id="IPR036097">
    <property type="entry name" value="HisK_dim/P_sf"/>
</dbReference>
<keyword evidence="14 18" id="KW-1133">Transmembrane helix</keyword>
<keyword evidence="12 20" id="KW-0418">Kinase</keyword>
<organism evidence="20 21">
    <name type="scientific">Limnohabitans lacus</name>
    <dbReference type="NCBI Taxonomy" id="3045173"/>
    <lineage>
        <taxon>Bacteria</taxon>
        <taxon>Pseudomonadati</taxon>
        <taxon>Pseudomonadota</taxon>
        <taxon>Betaproteobacteria</taxon>
        <taxon>Burkholderiales</taxon>
        <taxon>Comamonadaceae</taxon>
        <taxon>Limnohabitans</taxon>
    </lineage>
</organism>
<evidence type="ECO:0000313" key="21">
    <source>
        <dbReference type="Proteomes" id="UP001431902"/>
    </source>
</evidence>
<dbReference type="Pfam" id="PF13188">
    <property type="entry name" value="PAS_8"/>
    <property type="match status" value="1"/>
</dbReference>
<dbReference type="RefSeq" id="WP_283225281.1">
    <property type="nucleotide sequence ID" value="NZ_JASGBH010000011.1"/>
</dbReference>
<dbReference type="PANTHER" id="PTHR45453">
    <property type="entry name" value="PHOSPHATE REGULON SENSOR PROTEIN PHOR"/>
    <property type="match status" value="1"/>
</dbReference>
<evidence type="ECO:0000256" key="4">
    <source>
        <dbReference type="ARBA" id="ARBA00019665"/>
    </source>
</evidence>
<dbReference type="EMBL" id="JASGBH010000011">
    <property type="protein sequence ID" value="MDI9234938.1"/>
    <property type="molecule type" value="Genomic_DNA"/>
</dbReference>
<protein>
    <recommendedName>
        <fullName evidence="4">Phosphate regulon sensor protein PhoR</fullName>
        <ecNumber evidence="3">2.7.13.3</ecNumber>
    </recommendedName>
</protein>
<evidence type="ECO:0000256" key="6">
    <source>
        <dbReference type="ARBA" id="ARBA00022475"/>
    </source>
</evidence>
<evidence type="ECO:0000256" key="18">
    <source>
        <dbReference type="SAM" id="Phobius"/>
    </source>
</evidence>
<dbReference type="InterPro" id="IPR003594">
    <property type="entry name" value="HATPase_dom"/>
</dbReference>
<evidence type="ECO:0000256" key="12">
    <source>
        <dbReference type="ARBA" id="ARBA00022777"/>
    </source>
</evidence>
<dbReference type="GO" id="GO:0016301">
    <property type="term" value="F:kinase activity"/>
    <property type="evidence" value="ECO:0007669"/>
    <property type="project" value="UniProtKB-KW"/>
</dbReference>
<evidence type="ECO:0000256" key="3">
    <source>
        <dbReference type="ARBA" id="ARBA00012438"/>
    </source>
</evidence>
<proteinExistence type="predicted"/>
<dbReference type="InterPro" id="IPR005467">
    <property type="entry name" value="His_kinase_dom"/>
</dbReference>
<evidence type="ECO:0000256" key="2">
    <source>
        <dbReference type="ARBA" id="ARBA00004236"/>
    </source>
</evidence>
<evidence type="ECO:0000256" key="7">
    <source>
        <dbReference type="ARBA" id="ARBA00022553"/>
    </source>
</evidence>
<evidence type="ECO:0000256" key="13">
    <source>
        <dbReference type="ARBA" id="ARBA00022840"/>
    </source>
</evidence>
<keyword evidence="5" id="KW-0813">Transport</keyword>
<keyword evidence="21" id="KW-1185">Reference proteome</keyword>
<dbReference type="Gene3D" id="3.30.450.20">
    <property type="entry name" value="PAS domain"/>
    <property type="match status" value="1"/>
</dbReference>
<evidence type="ECO:0000256" key="1">
    <source>
        <dbReference type="ARBA" id="ARBA00000085"/>
    </source>
</evidence>